<dbReference type="EMBL" id="JAOYFB010000046">
    <property type="protein sequence ID" value="KAK4045612.1"/>
    <property type="molecule type" value="Genomic_DNA"/>
</dbReference>
<protein>
    <submittedName>
        <fullName evidence="1">Uncharacterized protein</fullName>
    </submittedName>
</protein>
<evidence type="ECO:0000313" key="2">
    <source>
        <dbReference type="Proteomes" id="UP001234178"/>
    </source>
</evidence>
<comment type="caution">
    <text evidence="1">The sequence shown here is derived from an EMBL/GenBank/DDBJ whole genome shotgun (WGS) entry which is preliminary data.</text>
</comment>
<dbReference type="Proteomes" id="UP001234178">
    <property type="component" value="Unassembled WGS sequence"/>
</dbReference>
<accession>A0ABR0BAL3</accession>
<reference evidence="1 2" key="1">
    <citation type="journal article" date="2023" name="Nucleic Acids Res.">
        <title>The hologenome of Daphnia magna reveals possible DNA methylation and microbiome-mediated evolution of the host genome.</title>
        <authorList>
            <person name="Chaturvedi A."/>
            <person name="Li X."/>
            <person name="Dhandapani V."/>
            <person name="Marshall H."/>
            <person name="Kissane S."/>
            <person name="Cuenca-Cambronero M."/>
            <person name="Asole G."/>
            <person name="Calvet F."/>
            <person name="Ruiz-Romero M."/>
            <person name="Marangio P."/>
            <person name="Guigo R."/>
            <person name="Rago D."/>
            <person name="Mirbahai L."/>
            <person name="Eastwood N."/>
            <person name="Colbourne J.K."/>
            <person name="Zhou J."/>
            <person name="Mallon E."/>
            <person name="Orsini L."/>
        </authorList>
    </citation>
    <scope>NUCLEOTIDE SEQUENCE [LARGE SCALE GENOMIC DNA]</scope>
    <source>
        <strain evidence="1">LRV0_1</strain>
    </source>
</reference>
<name>A0ABR0BAL3_9CRUS</name>
<sequence>MTATLHSYLWQHWNSSRAFIQFTSGCNITGSQEDTEVLGVEKDDPINFFRQEENAWPITIKLPEPSVEDPEVSATNWIGLVYGPAEENRLRSLLERNSNYDVVMRIIAWILRFILHSKLKLLDRDKSRIGVKCIQHAANHCIKYAQLEIYSEEIEA</sequence>
<proteinExistence type="predicted"/>
<organism evidence="1 2">
    <name type="scientific">Daphnia magna</name>
    <dbReference type="NCBI Taxonomy" id="35525"/>
    <lineage>
        <taxon>Eukaryota</taxon>
        <taxon>Metazoa</taxon>
        <taxon>Ecdysozoa</taxon>
        <taxon>Arthropoda</taxon>
        <taxon>Crustacea</taxon>
        <taxon>Branchiopoda</taxon>
        <taxon>Diplostraca</taxon>
        <taxon>Cladocera</taxon>
        <taxon>Anomopoda</taxon>
        <taxon>Daphniidae</taxon>
        <taxon>Daphnia</taxon>
    </lineage>
</organism>
<keyword evidence="2" id="KW-1185">Reference proteome</keyword>
<gene>
    <name evidence="1" type="ORF">OUZ56_033299</name>
</gene>
<evidence type="ECO:0000313" key="1">
    <source>
        <dbReference type="EMBL" id="KAK4045612.1"/>
    </source>
</evidence>